<evidence type="ECO:0000313" key="2">
    <source>
        <dbReference type="Proteomes" id="UP000483018"/>
    </source>
</evidence>
<protein>
    <submittedName>
        <fullName evidence="1">DUF669 domain-containing protein</fullName>
    </submittedName>
</protein>
<dbReference type="RefSeq" id="WP_158740512.1">
    <property type="nucleotide sequence ID" value="NZ_WSLF01000007.1"/>
</dbReference>
<dbReference type="Proteomes" id="UP000483018">
    <property type="component" value="Unassembled WGS sequence"/>
</dbReference>
<comment type="caution">
    <text evidence="1">The sequence shown here is derived from an EMBL/GenBank/DDBJ whole genome shotgun (WGS) entry which is preliminary data.</text>
</comment>
<evidence type="ECO:0000313" key="1">
    <source>
        <dbReference type="EMBL" id="KAE9633733.1"/>
    </source>
</evidence>
<organism evidence="1 2">
    <name type="scientific">Defluviitalea raffinosedens</name>
    <dbReference type="NCBI Taxonomy" id="1450156"/>
    <lineage>
        <taxon>Bacteria</taxon>
        <taxon>Bacillati</taxon>
        <taxon>Bacillota</taxon>
        <taxon>Clostridia</taxon>
        <taxon>Lachnospirales</taxon>
        <taxon>Defluviitaleaceae</taxon>
        <taxon>Defluviitalea</taxon>
    </lineage>
</organism>
<sequence length="165" mass="18973">MGFKVDYSQTDNTRIMPGEYEVIVDSWEAKTSQNGNTRIVMDYLIRKDVQQPCAGLKIKFDNFTYVENCLWRFSAAAKAAGIPDGANFEGPEHWAKTMLNRCLRVEVGEREYNGEKYPEVRRFLASKYPLTQPVQQKQQDQGGVYMPQQNNTANFSLIDDDELPF</sequence>
<dbReference type="AlphaFoldDB" id="A0A7C8LHJ4"/>
<dbReference type="Pfam" id="PF05037">
    <property type="entry name" value="DUF669"/>
    <property type="match status" value="1"/>
</dbReference>
<proteinExistence type="predicted"/>
<keyword evidence="2" id="KW-1185">Reference proteome</keyword>
<dbReference type="InterPro" id="IPR007731">
    <property type="entry name" value="DUF669"/>
</dbReference>
<reference evidence="1 2" key="1">
    <citation type="submission" date="2019-12" db="EMBL/GenBank/DDBJ databases">
        <title>Defluviitalea raffinosedens, isolated from a biogas fermenter, genome sequencing and characterization.</title>
        <authorList>
            <person name="Rettenmaier R."/>
            <person name="Schneider M."/>
            <person name="Neuhaus K."/>
            <person name="Liebl W."/>
            <person name="Zverlov V."/>
        </authorList>
    </citation>
    <scope>NUCLEOTIDE SEQUENCE [LARGE SCALE GENOMIC DNA]</scope>
    <source>
        <strain evidence="1 2">249c-K6</strain>
    </source>
</reference>
<accession>A0A7C8LHJ4</accession>
<dbReference type="EMBL" id="WSLF01000007">
    <property type="protein sequence ID" value="KAE9633733.1"/>
    <property type="molecule type" value="Genomic_DNA"/>
</dbReference>
<name>A0A7C8LHJ4_9FIRM</name>
<dbReference type="OrthoDB" id="1707979at2"/>
<gene>
    <name evidence="1" type="ORF">GND95_08755</name>
</gene>